<dbReference type="PROSITE" id="PS00889">
    <property type="entry name" value="CNMP_BINDING_2"/>
    <property type="match status" value="1"/>
</dbReference>
<sequence length="181" mass="20885">MKEKLTIQKSSFWANLFKTNANIDDLYGIIKHVPLFKNLSKNNFKHLYELLHYRSYQPNEYIFYQGDPGNALYIIVEGSIKIKQFANNDFEIELAELKSGDFLGELALIDDDIRSASAIASSHTKLAVIFQSDLNNFMKKYPSAGVEIMKNMSFVLSTRLKKLDADYTQLLYEYNKNMEGK</sequence>
<keyword evidence="2" id="KW-0813">Transport</keyword>
<name>A0A3B1C5S0_9ZZZZ</name>
<keyword evidence="3" id="KW-0812">Transmembrane</keyword>
<dbReference type="SUPFAM" id="SSF51206">
    <property type="entry name" value="cAMP-binding domain-like"/>
    <property type="match status" value="1"/>
</dbReference>
<dbReference type="PROSITE" id="PS50042">
    <property type="entry name" value="CNMP_BINDING_3"/>
    <property type="match status" value="1"/>
</dbReference>
<keyword evidence="4" id="KW-1133">Transmembrane helix</keyword>
<dbReference type="GO" id="GO:0016020">
    <property type="term" value="C:membrane"/>
    <property type="evidence" value="ECO:0007669"/>
    <property type="project" value="UniProtKB-SubCell"/>
</dbReference>
<evidence type="ECO:0000256" key="1">
    <source>
        <dbReference type="ARBA" id="ARBA00004141"/>
    </source>
</evidence>
<comment type="subcellular location">
    <subcellularLocation>
        <location evidence="1">Membrane</location>
        <topology evidence="1">Multi-pass membrane protein</topology>
    </subcellularLocation>
</comment>
<dbReference type="InterPro" id="IPR050866">
    <property type="entry name" value="CNG_cation_channel"/>
</dbReference>
<dbReference type="CDD" id="cd00038">
    <property type="entry name" value="CAP_ED"/>
    <property type="match status" value="1"/>
</dbReference>
<evidence type="ECO:0000256" key="5">
    <source>
        <dbReference type="ARBA" id="ARBA00023065"/>
    </source>
</evidence>
<reference evidence="10" key="1">
    <citation type="submission" date="2018-06" db="EMBL/GenBank/DDBJ databases">
        <authorList>
            <person name="Zhirakovskaya E."/>
        </authorList>
    </citation>
    <scope>NUCLEOTIDE SEQUENCE</scope>
</reference>
<evidence type="ECO:0000313" key="10">
    <source>
        <dbReference type="EMBL" id="VAX23452.1"/>
    </source>
</evidence>
<dbReference type="EMBL" id="UOGD01000253">
    <property type="protein sequence ID" value="VAX23452.1"/>
    <property type="molecule type" value="Genomic_DNA"/>
</dbReference>
<evidence type="ECO:0000256" key="7">
    <source>
        <dbReference type="ARBA" id="ARBA00023286"/>
    </source>
</evidence>
<dbReference type="InterPro" id="IPR018488">
    <property type="entry name" value="cNMP-bd_CS"/>
</dbReference>
<feature type="domain" description="Cyclic nucleotide-binding" evidence="9">
    <location>
        <begin position="35"/>
        <end position="138"/>
    </location>
</feature>
<dbReference type="Gene3D" id="2.60.120.10">
    <property type="entry name" value="Jelly Rolls"/>
    <property type="match status" value="1"/>
</dbReference>
<dbReference type="GO" id="GO:0005221">
    <property type="term" value="F:intracellularly cyclic nucleotide-activated monoatomic cation channel activity"/>
    <property type="evidence" value="ECO:0007669"/>
    <property type="project" value="InterPro"/>
</dbReference>
<dbReference type="GO" id="GO:0044877">
    <property type="term" value="F:protein-containing complex binding"/>
    <property type="evidence" value="ECO:0007669"/>
    <property type="project" value="TreeGrafter"/>
</dbReference>
<dbReference type="PANTHER" id="PTHR45638:SF11">
    <property type="entry name" value="CYCLIC NUCLEOTIDE-GATED CATION CHANNEL SUBUNIT A"/>
    <property type="match status" value="1"/>
</dbReference>
<organism evidence="10">
    <name type="scientific">hydrothermal vent metagenome</name>
    <dbReference type="NCBI Taxonomy" id="652676"/>
    <lineage>
        <taxon>unclassified sequences</taxon>
        <taxon>metagenomes</taxon>
        <taxon>ecological metagenomes</taxon>
    </lineage>
</organism>
<dbReference type="InterPro" id="IPR018490">
    <property type="entry name" value="cNMP-bd_dom_sf"/>
</dbReference>
<dbReference type="PANTHER" id="PTHR45638">
    <property type="entry name" value="CYCLIC NUCLEOTIDE-GATED CATION CHANNEL SUBUNIT A"/>
    <property type="match status" value="1"/>
</dbReference>
<dbReference type="InterPro" id="IPR000595">
    <property type="entry name" value="cNMP-bd_dom"/>
</dbReference>
<proteinExistence type="predicted"/>
<dbReference type="Pfam" id="PF00027">
    <property type="entry name" value="cNMP_binding"/>
    <property type="match status" value="1"/>
</dbReference>
<evidence type="ECO:0000256" key="2">
    <source>
        <dbReference type="ARBA" id="ARBA00022448"/>
    </source>
</evidence>
<accession>A0A3B1C5S0</accession>
<dbReference type="SMART" id="SM00100">
    <property type="entry name" value="cNMP"/>
    <property type="match status" value="1"/>
</dbReference>
<dbReference type="InterPro" id="IPR014710">
    <property type="entry name" value="RmlC-like_jellyroll"/>
</dbReference>
<evidence type="ECO:0000256" key="6">
    <source>
        <dbReference type="ARBA" id="ARBA00023136"/>
    </source>
</evidence>
<keyword evidence="7" id="KW-1071">Ligand-gated ion channel</keyword>
<evidence type="ECO:0000256" key="3">
    <source>
        <dbReference type="ARBA" id="ARBA00022692"/>
    </source>
</evidence>
<evidence type="ECO:0000256" key="8">
    <source>
        <dbReference type="ARBA" id="ARBA00023303"/>
    </source>
</evidence>
<keyword evidence="6" id="KW-0472">Membrane</keyword>
<protein>
    <recommendedName>
        <fullName evidence="9">Cyclic nucleotide-binding domain-containing protein</fullName>
    </recommendedName>
</protein>
<evidence type="ECO:0000259" key="9">
    <source>
        <dbReference type="PROSITE" id="PS50042"/>
    </source>
</evidence>
<keyword evidence="5" id="KW-0406">Ion transport</keyword>
<gene>
    <name evidence="10" type="ORF">MNBD_IGNAVI01-296</name>
</gene>
<dbReference type="AlphaFoldDB" id="A0A3B1C5S0"/>
<keyword evidence="8" id="KW-0407">Ion channel</keyword>
<evidence type="ECO:0000256" key="4">
    <source>
        <dbReference type="ARBA" id="ARBA00022989"/>
    </source>
</evidence>